<dbReference type="RefSeq" id="WP_250419307.1">
    <property type="nucleotide sequence ID" value="NZ_JAJKBJ010000003.1"/>
</dbReference>
<evidence type="ECO:0000313" key="2">
    <source>
        <dbReference type="Proteomes" id="UP001139721"/>
    </source>
</evidence>
<evidence type="ECO:0008006" key="3">
    <source>
        <dbReference type="Google" id="ProtNLM"/>
    </source>
</evidence>
<organism evidence="1 2">
    <name type="scientific">Legionella maioricensis</name>
    <dbReference type="NCBI Taxonomy" id="2896528"/>
    <lineage>
        <taxon>Bacteria</taxon>
        <taxon>Pseudomonadati</taxon>
        <taxon>Pseudomonadota</taxon>
        <taxon>Gammaproteobacteria</taxon>
        <taxon>Legionellales</taxon>
        <taxon>Legionellaceae</taxon>
        <taxon>Legionella</taxon>
    </lineage>
</organism>
<dbReference type="AlphaFoldDB" id="A0A9X2I9J4"/>
<proteinExistence type="predicted"/>
<gene>
    <name evidence="1" type="ORF">LOX96_04655</name>
</gene>
<keyword evidence="2" id="KW-1185">Reference proteome</keyword>
<dbReference type="SUPFAM" id="SSF54427">
    <property type="entry name" value="NTF2-like"/>
    <property type="match status" value="1"/>
</dbReference>
<sequence>MPTSTREKIYSCIKHYQDAQINGKKDVDKQIQIYTDDSVFISFPVPGVVGLSKVRVLQGKKEIYQAFAEYNNFIKAFDEISIVNKNLMIDSTTLRGGFVMEITTNRAGEIKTYLNCLQMQFNSEMKVVQSLNWQGEVDNKDVLKSI</sequence>
<name>A0A9X2I9J4_9GAMM</name>
<dbReference type="InterPro" id="IPR032710">
    <property type="entry name" value="NTF2-like_dom_sf"/>
</dbReference>
<reference evidence="1" key="1">
    <citation type="submission" date="2021-11" db="EMBL/GenBank/DDBJ databases">
        <title>Legionella maioricencis sp. nov., a new species isolated from hot water samples in Mallorca.</title>
        <authorList>
            <person name="Crespi S."/>
            <person name="Drasar V."/>
            <person name="Salva-Serra F."/>
            <person name="Jaen-Luchoro D."/>
            <person name="Pineiro-Iglesias B."/>
            <person name="Aliaga F."/>
            <person name="Fernandez-Juarez V."/>
            <person name="Coll G."/>
            <person name="Moore E.R.B."/>
            <person name="Bennasar-Figueras A."/>
        </authorList>
    </citation>
    <scope>NUCLEOTIDE SEQUENCE</scope>
    <source>
        <strain evidence="1">HCPI-6</strain>
    </source>
</reference>
<accession>A0A9X2I9J4</accession>
<comment type="caution">
    <text evidence="1">The sequence shown here is derived from an EMBL/GenBank/DDBJ whole genome shotgun (WGS) entry which is preliminary data.</text>
</comment>
<dbReference type="Gene3D" id="3.10.450.50">
    <property type="match status" value="1"/>
</dbReference>
<evidence type="ECO:0000313" key="1">
    <source>
        <dbReference type="EMBL" id="MCL9683374.1"/>
    </source>
</evidence>
<protein>
    <recommendedName>
        <fullName evidence="3">SnoaL-like domain-containing protein</fullName>
    </recommendedName>
</protein>
<dbReference type="EMBL" id="JAJKBJ010000003">
    <property type="protein sequence ID" value="MCL9683374.1"/>
    <property type="molecule type" value="Genomic_DNA"/>
</dbReference>
<dbReference type="Proteomes" id="UP001139721">
    <property type="component" value="Unassembled WGS sequence"/>
</dbReference>